<dbReference type="SUPFAM" id="SSF47203">
    <property type="entry name" value="Acyl-CoA dehydrogenase C-terminal domain-like"/>
    <property type="match status" value="1"/>
</dbReference>
<dbReference type="Proteomes" id="UP000319213">
    <property type="component" value="Unassembled WGS sequence"/>
</dbReference>
<dbReference type="PANTHER" id="PTHR43884:SF12">
    <property type="entry name" value="ISOVALERYL-COA DEHYDROGENASE, MITOCHONDRIAL-RELATED"/>
    <property type="match status" value="1"/>
</dbReference>
<feature type="domain" description="Acyl-CoA dehydrogenase/oxidase N-terminal" evidence="2">
    <location>
        <begin position="29"/>
        <end position="123"/>
    </location>
</feature>
<proteinExistence type="predicted"/>
<dbReference type="InterPro" id="IPR013786">
    <property type="entry name" value="AcylCoA_DH/ox_N"/>
</dbReference>
<dbReference type="Gene3D" id="2.40.110.10">
    <property type="entry name" value="Butyryl-CoA Dehydrogenase, subunit A, domain 2"/>
    <property type="match status" value="1"/>
</dbReference>
<dbReference type="GO" id="GO:0008470">
    <property type="term" value="F:3-methylbutanoyl-CoA dehydrogenase activity"/>
    <property type="evidence" value="ECO:0007669"/>
    <property type="project" value="TreeGrafter"/>
</dbReference>
<evidence type="ECO:0000313" key="4">
    <source>
        <dbReference type="EMBL" id="TQM73822.1"/>
    </source>
</evidence>
<comment type="caution">
    <text evidence="4">The sequence shown here is derived from an EMBL/GenBank/DDBJ whole genome shotgun (WGS) entry which is preliminary data.</text>
</comment>
<dbReference type="GO" id="GO:0050660">
    <property type="term" value="F:flavin adenine dinucleotide binding"/>
    <property type="evidence" value="ECO:0007669"/>
    <property type="project" value="InterPro"/>
</dbReference>
<evidence type="ECO:0000256" key="1">
    <source>
        <dbReference type="ARBA" id="ARBA00023002"/>
    </source>
</evidence>
<evidence type="ECO:0000259" key="2">
    <source>
        <dbReference type="Pfam" id="PF02771"/>
    </source>
</evidence>
<dbReference type="Gene3D" id="1.10.540.10">
    <property type="entry name" value="Acyl-CoA dehydrogenase/oxidase, N-terminal domain"/>
    <property type="match status" value="1"/>
</dbReference>
<dbReference type="InterPro" id="IPR009100">
    <property type="entry name" value="AcylCoA_DH/oxidase_NM_dom_sf"/>
</dbReference>
<feature type="domain" description="Acyl-CoA dehydrogenase C-terminal" evidence="3">
    <location>
        <begin position="245"/>
        <end position="378"/>
    </location>
</feature>
<accession>A0A543ITE7</accession>
<evidence type="ECO:0000313" key="5">
    <source>
        <dbReference type="Proteomes" id="UP000319213"/>
    </source>
</evidence>
<organism evidence="4 5">
    <name type="scientific">Thermopolyspora flexuosa</name>
    <dbReference type="NCBI Taxonomy" id="103836"/>
    <lineage>
        <taxon>Bacteria</taxon>
        <taxon>Bacillati</taxon>
        <taxon>Actinomycetota</taxon>
        <taxon>Actinomycetes</taxon>
        <taxon>Streptosporangiales</taxon>
        <taxon>Streptosporangiaceae</taxon>
        <taxon>Thermopolyspora</taxon>
    </lineage>
</organism>
<reference evidence="4 5" key="1">
    <citation type="submission" date="2019-06" db="EMBL/GenBank/DDBJ databases">
        <title>Sequencing the genomes of 1000 actinobacteria strains.</title>
        <authorList>
            <person name="Klenk H.-P."/>
        </authorList>
    </citation>
    <scope>NUCLEOTIDE SEQUENCE [LARGE SCALE GENOMIC DNA]</scope>
    <source>
        <strain evidence="4 5">DSM 43186</strain>
    </source>
</reference>
<dbReference type="InterPro" id="IPR037069">
    <property type="entry name" value="AcylCoA_DH/ox_N_sf"/>
</dbReference>
<dbReference type="EMBL" id="VFPQ01000001">
    <property type="protein sequence ID" value="TQM73822.1"/>
    <property type="molecule type" value="Genomic_DNA"/>
</dbReference>
<dbReference type="PIRSF" id="PIRSF016578">
    <property type="entry name" value="HsaA"/>
    <property type="match status" value="1"/>
</dbReference>
<protein>
    <submittedName>
        <fullName evidence="4">Alkylation response protein AidB-like acyl-CoA dehydrogenase</fullName>
    </submittedName>
</protein>
<sequence>MSRTAAPSLRHATADFDDLRKRFSPIFERIAEGNLEREKSRIFPYEQVRWLIDAGFGALRIPVDLGGFGASLQQTFRLLRELGAADPNVAHVWRNHLAFVEDRLNAPRSERTDRWIQRFLDGEFVGGGWTEANNGTYANIRTRLVPNGDHWLITGAKYYATGSLYADWLDVLAVAPDGTPTTAIVRRDQPGVQVLDDWKGFGQKTTASGSATYTDARVESENLFPVSERFAYQGLFYQTALLAILAGITEATLRDGIAALRRRKRNYAHGLSATASEDPQLLQVIGKVSAASFAAEAALESASASLDDIAHAHIAGDEEEKKRLVVTGHIAVNRAQLVIIEAALNATTIVFDALGASGTSEELLLDRHWRNARTLASHNPRVYKERILGDWHVNGADPTRIYGFAAGQSE</sequence>
<dbReference type="AlphaFoldDB" id="A0A543ITE7"/>
<dbReference type="PANTHER" id="PTHR43884">
    <property type="entry name" value="ACYL-COA DEHYDROGENASE"/>
    <property type="match status" value="1"/>
</dbReference>
<gene>
    <name evidence="4" type="ORF">FHX40_0477</name>
</gene>
<dbReference type="Gene3D" id="1.20.140.10">
    <property type="entry name" value="Butyryl-CoA Dehydrogenase, subunit A, domain 3"/>
    <property type="match status" value="1"/>
</dbReference>
<dbReference type="Pfam" id="PF02771">
    <property type="entry name" value="Acyl-CoA_dh_N"/>
    <property type="match status" value="1"/>
</dbReference>
<dbReference type="InterPro" id="IPR013107">
    <property type="entry name" value="Acyl-CoA_DH_C"/>
</dbReference>
<keyword evidence="5" id="KW-1185">Reference proteome</keyword>
<dbReference type="SUPFAM" id="SSF56645">
    <property type="entry name" value="Acyl-CoA dehydrogenase NM domain-like"/>
    <property type="match status" value="1"/>
</dbReference>
<dbReference type="InterPro" id="IPR046373">
    <property type="entry name" value="Acyl-CoA_Oxase/DH_mid-dom_sf"/>
</dbReference>
<dbReference type="GO" id="GO:0006552">
    <property type="term" value="P:L-leucine catabolic process"/>
    <property type="evidence" value="ECO:0007669"/>
    <property type="project" value="TreeGrafter"/>
</dbReference>
<dbReference type="RefSeq" id="WP_142258083.1">
    <property type="nucleotide sequence ID" value="NZ_BMPV01000004.1"/>
</dbReference>
<evidence type="ECO:0000259" key="3">
    <source>
        <dbReference type="Pfam" id="PF08028"/>
    </source>
</evidence>
<keyword evidence="1" id="KW-0560">Oxidoreductase</keyword>
<name>A0A543ITE7_9ACTN</name>
<dbReference type="OrthoDB" id="571684at2"/>
<dbReference type="InterPro" id="IPR036250">
    <property type="entry name" value="AcylCo_DH-like_C"/>
</dbReference>
<dbReference type="Pfam" id="PF08028">
    <property type="entry name" value="Acyl-CoA_dh_2"/>
    <property type="match status" value="1"/>
</dbReference>